<dbReference type="PROSITE" id="PS50850">
    <property type="entry name" value="MFS"/>
    <property type="match status" value="1"/>
</dbReference>
<dbReference type="Gene3D" id="1.20.1250.20">
    <property type="entry name" value="MFS general substrate transporter like domains"/>
    <property type="match status" value="1"/>
</dbReference>
<evidence type="ECO:0000313" key="7">
    <source>
        <dbReference type="EMBL" id="KIW38469.1"/>
    </source>
</evidence>
<feature type="transmembrane region" description="Helical" evidence="5">
    <location>
        <begin position="309"/>
        <end position="326"/>
    </location>
</feature>
<dbReference type="InterPro" id="IPR005829">
    <property type="entry name" value="Sugar_transporter_CS"/>
</dbReference>
<gene>
    <name evidence="7" type="ORF">PV06_09429</name>
</gene>
<evidence type="ECO:0000256" key="2">
    <source>
        <dbReference type="ARBA" id="ARBA00022692"/>
    </source>
</evidence>
<dbReference type="InterPro" id="IPR020846">
    <property type="entry name" value="MFS_dom"/>
</dbReference>
<dbReference type="GO" id="GO:0005886">
    <property type="term" value="C:plasma membrane"/>
    <property type="evidence" value="ECO:0007669"/>
    <property type="project" value="TreeGrafter"/>
</dbReference>
<proteinExistence type="predicted"/>
<dbReference type="GeneID" id="27361503"/>
<evidence type="ECO:0000256" key="5">
    <source>
        <dbReference type="SAM" id="Phobius"/>
    </source>
</evidence>
<dbReference type="InterPro" id="IPR011701">
    <property type="entry name" value="MFS"/>
</dbReference>
<dbReference type="VEuPathDB" id="FungiDB:PV06_09429"/>
<organism evidence="7 8">
    <name type="scientific">Exophiala oligosperma</name>
    <dbReference type="NCBI Taxonomy" id="215243"/>
    <lineage>
        <taxon>Eukaryota</taxon>
        <taxon>Fungi</taxon>
        <taxon>Dikarya</taxon>
        <taxon>Ascomycota</taxon>
        <taxon>Pezizomycotina</taxon>
        <taxon>Eurotiomycetes</taxon>
        <taxon>Chaetothyriomycetidae</taxon>
        <taxon>Chaetothyriales</taxon>
        <taxon>Herpotrichiellaceae</taxon>
        <taxon>Exophiala</taxon>
    </lineage>
</organism>
<name>A0A0D2DS27_9EURO</name>
<dbReference type="Pfam" id="PF07690">
    <property type="entry name" value="MFS_1"/>
    <property type="match status" value="1"/>
</dbReference>
<feature type="transmembrane region" description="Helical" evidence="5">
    <location>
        <begin position="131"/>
        <end position="154"/>
    </location>
</feature>
<evidence type="ECO:0000256" key="3">
    <source>
        <dbReference type="ARBA" id="ARBA00022989"/>
    </source>
</evidence>
<comment type="subcellular location">
    <subcellularLocation>
        <location evidence="1">Membrane</location>
        <topology evidence="1">Multi-pass membrane protein</topology>
    </subcellularLocation>
</comment>
<dbReference type="GO" id="GO:0022857">
    <property type="term" value="F:transmembrane transporter activity"/>
    <property type="evidence" value="ECO:0007669"/>
    <property type="project" value="InterPro"/>
</dbReference>
<dbReference type="InterPro" id="IPR036259">
    <property type="entry name" value="MFS_trans_sf"/>
</dbReference>
<evidence type="ECO:0000259" key="6">
    <source>
        <dbReference type="PROSITE" id="PS50850"/>
    </source>
</evidence>
<dbReference type="CDD" id="cd06179">
    <property type="entry name" value="MFS_TRI12_like"/>
    <property type="match status" value="1"/>
</dbReference>
<dbReference type="AlphaFoldDB" id="A0A0D2DS27"/>
<feature type="transmembrane region" description="Helical" evidence="5">
    <location>
        <begin position="528"/>
        <end position="548"/>
    </location>
</feature>
<dbReference type="HOGENOM" id="CLU_000960_25_1_1"/>
<keyword evidence="8" id="KW-1185">Reference proteome</keyword>
<dbReference type="InterPro" id="IPR053791">
    <property type="entry name" value="MFS_Tri12-like"/>
</dbReference>
<evidence type="ECO:0000256" key="4">
    <source>
        <dbReference type="ARBA" id="ARBA00023136"/>
    </source>
</evidence>
<sequence length="567" mass="60841">MAARDVTEVEAALPKHAEELETTRTTPDVETNNFHGLDLKTILVYVSVNLIAFAQILNLVGSGAYARNIAAAVGGSTETTWLSQVIAIVTCVLAPPVSQAADLWGRKWLIVILTLFGFVGSIVVSRCTSMAMAIGGEVISAISFGAQPLLYAVVSEILPRRFRPAAQAGVNVSVALAGIFGLLVGATLIDKYTEGFRIYYYITGAINAVSAILCALFYTPVPRPLQKTLTRAQKFGRLDWIGYALLSSGLVLFSIALTWSDNPYSWENAHIIAPFVVGVFLLVCLGIYQIKLKKDGMFHHSLFQQDRNFAIAVVGILVEGMCFFAVNDFFPLELSVLFQTDAFGVGLRFSITFFTQIVACFGIAIYSSMTKTIRLPTTLAFCSIVIFFILLATVKTSISTALWAYPIFLGLGLGICLTCVVTAAQISAPPALIAITSGLLISTRSLGGSIALPIYTAIFKSKITTSIGSDIAARVLPLGISQEFLPLFIAGLTTGNESILISVPGVTPQIIQAGARGLQEAYLSSLRYVWVTAAILAFIAASCSMFLIDPSQQLNMHVDAPLEEDPA</sequence>
<accession>A0A0D2DS27</accession>
<reference evidence="7 8" key="1">
    <citation type="submission" date="2015-01" db="EMBL/GenBank/DDBJ databases">
        <title>The Genome Sequence of Exophiala oligosperma CBS72588.</title>
        <authorList>
            <consortium name="The Broad Institute Genomics Platform"/>
            <person name="Cuomo C."/>
            <person name="de Hoog S."/>
            <person name="Gorbushina A."/>
            <person name="Stielow B."/>
            <person name="Teixiera M."/>
            <person name="Abouelleil A."/>
            <person name="Chapman S.B."/>
            <person name="Priest M."/>
            <person name="Young S.K."/>
            <person name="Wortman J."/>
            <person name="Nusbaum C."/>
            <person name="Birren B."/>
        </authorList>
    </citation>
    <scope>NUCLEOTIDE SEQUENCE [LARGE SCALE GENOMIC DNA]</scope>
    <source>
        <strain evidence="7 8">CBS 72588</strain>
    </source>
</reference>
<dbReference type="SUPFAM" id="SSF103473">
    <property type="entry name" value="MFS general substrate transporter"/>
    <property type="match status" value="1"/>
</dbReference>
<keyword evidence="3 5" id="KW-1133">Transmembrane helix</keyword>
<feature type="transmembrane region" description="Helical" evidence="5">
    <location>
        <begin position="271"/>
        <end position="288"/>
    </location>
</feature>
<feature type="transmembrane region" description="Helical" evidence="5">
    <location>
        <begin position="81"/>
        <end position="101"/>
    </location>
</feature>
<feature type="transmembrane region" description="Helical" evidence="5">
    <location>
        <begin position="378"/>
        <end position="398"/>
    </location>
</feature>
<feature type="transmembrane region" description="Helical" evidence="5">
    <location>
        <begin position="198"/>
        <end position="219"/>
    </location>
</feature>
<feature type="transmembrane region" description="Helical" evidence="5">
    <location>
        <begin position="108"/>
        <end position="125"/>
    </location>
</feature>
<evidence type="ECO:0000256" key="1">
    <source>
        <dbReference type="ARBA" id="ARBA00004141"/>
    </source>
</evidence>
<dbReference type="PROSITE" id="PS00216">
    <property type="entry name" value="SUGAR_TRANSPORT_1"/>
    <property type="match status" value="1"/>
</dbReference>
<dbReference type="EMBL" id="KN847341">
    <property type="protein sequence ID" value="KIW38469.1"/>
    <property type="molecule type" value="Genomic_DNA"/>
</dbReference>
<feature type="domain" description="Major facilitator superfamily (MFS) profile" evidence="6">
    <location>
        <begin position="42"/>
        <end position="552"/>
    </location>
</feature>
<dbReference type="PANTHER" id="PTHR23501:SF195">
    <property type="entry name" value="PEP5"/>
    <property type="match status" value="1"/>
</dbReference>
<feature type="transmembrane region" description="Helical" evidence="5">
    <location>
        <begin position="346"/>
        <end position="366"/>
    </location>
</feature>
<dbReference type="PANTHER" id="PTHR23501">
    <property type="entry name" value="MAJOR FACILITATOR SUPERFAMILY"/>
    <property type="match status" value="1"/>
</dbReference>
<dbReference type="Proteomes" id="UP000053342">
    <property type="component" value="Unassembled WGS sequence"/>
</dbReference>
<evidence type="ECO:0000313" key="8">
    <source>
        <dbReference type="Proteomes" id="UP000053342"/>
    </source>
</evidence>
<keyword evidence="2 5" id="KW-0812">Transmembrane</keyword>
<dbReference type="OrthoDB" id="2587356at2759"/>
<feature type="transmembrane region" description="Helical" evidence="5">
    <location>
        <begin position="404"/>
        <end position="424"/>
    </location>
</feature>
<feature type="transmembrane region" description="Helical" evidence="5">
    <location>
        <begin position="42"/>
        <end position="61"/>
    </location>
</feature>
<keyword evidence="4 5" id="KW-0472">Membrane</keyword>
<feature type="transmembrane region" description="Helical" evidence="5">
    <location>
        <begin position="240"/>
        <end position="259"/>
    </location>
</feature>
<feature type="transmembrane region" description="Helical" evidence="5">
    <location>
        <begin position="166"/>
        <end position="186"/>
    </location>
</feature>
<protein>
    <recommendedName>
        <fullName evidence="6">Major facilitator superfamily (MFS) profile domain-containing protein</fullName>
    </recommendedName>
</protein>
<dbReference type="RefSeq" id="XP_016258685.1">
    <property type="nucleotide sequence ID" value="XM_016410878.1"/>
</dbReference>
<feature type="transmembrane region" description="Helical" evidence="5">
    <location>
        <begin position="431"/>
        <end position="455"/>
    </location>
</feature>